<evidence type="ECO:0000313" key="8">
    <source>
        <dbReference type="EMBL" id="QHQ35355.1"/>
    </source>
</evidence>
<evidence type="ECO:0000256" key="3">
    <source>
        <dbReference type="ARBA" id="ARBA00022448"/>
    </source>
</evidence>
<keyword evidence="4 7" id="KW-0732">Signal</keyword>
<dbReference type="AlphaFoldDB" id="A0A6P1T0Q6"/>
<protein>
    <recommendedName>
        <fullName evidence="2">High-affinity zinc uptake system protein ZnuA</fullName>
    </recommendedName>
</protein>
<name>A0A6P1T0Q6_9RHOB</name>
<feature type="signal peptide" evidence="7">
    <location>
        <begin position="1"/>
        <end position="21"/>
    </location>
</feature>
<dbReference type="PANTHER" id="PTHR42953">
    <property type="entry name" value="HIGH-AFFINITY ZINC UPTAKE SYSTEM PROTEIN ZNUA-RELATED"/>
    <property type="match status" value="1"/>
</dbReference>
<keyword evidence="5" id="KW-0862">Zinc</keyword>
<dbReference type="Gene3D" id="3.40.50.1980">
    <property type="entry name" value="Nitrogenase molybdenum iron protein domain"/>
    <property type="match status" value="2"/>
</dbReference>
<dbReference type="PROSITE" id="PS51257">
    <property type="entry name" value="PROKAR_LIPOPROTEIN"/>
    <property type="match status" value="1"/>
</dbReference>
<evidence type="ECO:0000256" key="2">
    <source>
        <dbReference type="ARBA" id="ARBA00015915"/>
    </source>
</evidence>
<dbReference type="RefSeq" id="WP_161861917.1">
    <property type="nucleotide sequence ID" value="NZ_CP046620.1"/>
</dbReference>
<comment type="similarity">
    <text evidence="1">Belongs to the bacterial solute-binding protein 9 family.</text>
</comment>
<evidence type="ECO:0000313" key="9">
    <source>
        <dbReference type="Proteomes" id="UP000464495"/>
    </source>
</evidence>
<dbReference type="Proteomes" id="UP000464495">
    <property type="component" value="Chromosome"/>
</dbReference>
<dbReference type="EMBL" id="CP046620">
    <property type="protein sequence ID" value="QHQ35355.1"/>
    <property type="molecule type" value="Genomic_DNA"/>
</dbReference>
<dbReference type="GO" id="GO:0006829">
    <property type="term" value="P:zinc ion transport"/>
    <property type="evidence" value="ECO:0007669"/>
    <property type="project" value="UniProtKB-KW"/>
</dbReference>
<dbReference type="InterPro" id="IPR050492">
    <property type="entry name" value="Bact_metal-bind_prot9"/>
</dbReference>
<evidence type="ECO:0000256" key="1">
    <source>
        <dbReference type="ARBA" id="ARBA00011028"/>
    </source>
</evidence>
<feature type="chain" id="PRO_5026735413" description="High-affinity zinc uptake system protein ZnuA" evidence="7">
    <location>
        <begin position="22"/>
        <end position="317"/>
    </location>
</feature>
<sequence>MSRNLLSSSLLALGLACPAMAEVPRVSADIAPVHSLVARVMAGVGEPSLIVSPGASPHEYNLRPSQAAALQNADLVFWVSPDLTPWLEGAISSLAADAAVTELLEAEGTIELEVREGALFESHDHDEDREAEDGHADDLEEDHSHEGHAHDPHAWLSTDNASVWLNTIATELSAADPDNASTYKANAAEAQEELSTLRTEINEVLEPKRGGKFISFHDAYQYFEHAFEFPASGAISLSDASAPSPGRIAEIRARVAEQGIGCVLSEPQFDPGIVNAVMEGSAARTAVVDPLGAEIEPGPELYPQVLRNLAAKLADCM</sequence>
<evidence type="ECO:0000256" key="4">
    <source>
        <dbReference type="ARBA" id="ARBA00022729"/>
    </source>
</evidence>
<dbReference type="GO" id="GO:0046872">
    <property type="term" value="F:metal ion binding"/>
    <property type="evidence" value="ECO:0007669"/>
    <property type="project" value="InterPro"/>
</dbReference>
<reference evidence="8 9" key="1">
    <citation type="submission" date="2019-12" db="EMBL/GenBank/DDBJ databases">
        <title>Complete genome sequence of Algicella marina strain 9Alg 56(T) isolated from the red alga Tichocarpus crinitus.</title>
        <authorList>
            <person name="Kim S.-G."/>
            <person name="Nedashkovskaya O.I."/>
        </authorList>
    </citation>
    <scope>NUCLEOTIDE SEQUENCE [LARGE SCALE GENOMIC DNA]</scope>
    <source>
        <strain evidence="8 9">9Alg 56</strain>
    </source>
</reference>
<keyword evidence="9" id="KW-1185">Reference proteome</keyword>
<gene>
    <name evidence="8" type="ORF">GO499_09180</name>
</gene>
<keyword evidence="3" id="KW-0813">Transport</keyword>
<evidence type="ECO:0000256" key="6">
    <source>
        <dbReference type="SAM" id="MobiDB-lite"/>
    </source>
</evidence>
<feature type="region of interest" description="Disordered" evidence="6">
    <location>
        <begin position="122"/>
        <end position="153"/>
    </location>
</feature>
<dbReference type="Pfam" id="PF01297">
    <property type="entry name" value="ZnuA"/>
    <property type="match status" value="1"/>
</dbReference>
<dbReference type="KEGG" id="amaq:GO499_09180"/>
<organism evidence="8 9">
    <name type="scientific">Algicella marina</name>
    <dbReference type="NCBI Taxonomy" id="2683284"/>
    <lineage>
        <taxon>Bacteria</taxon>
        <taxon>Pseudomonadati</taxon>
        <taxon>Pseudomonadota</taxon>
        <taxon>Alphaproteobacteria</taxon>
        <taxon>Rhodobacterales</taxon>
        <taxon>Paracoccaceae</taxon>
        <taxon>Algicella</taxon>
    </lineage>
</organism>
<evidence type="ECO:0000256" key="7">
    <source>
        <dbReference type="SAM" id="SignalP"/>
    </source>
</evidence>
<dbReference type="InterPro" id="IPR006127">
    <property type="entry name" value="ZnuA-like"/>
</dbReference>
<evidence type="ECO:0000256" key="5">
    <source>
        <dbReference type="ARBA" id="ARBA00022906"/>
    </source>
</evidence>
<keyword evidence="5" id="KW-0864">Zinc transport</keyword>
<proteinExistence type="inferred from homology"/>
<dbReference type="PANTHER" id="PTHR42953:SF3">
    <property type="entry name" value="HIGH-AFFINITY ZINC UPTAKE SYSTEM PROTEIN ZNUA"/>
    <property type="match status" value="1"/>
</dbReference>
<accession>A0A6P1T0Q6</accession>
<dbReference type="SUPFAM" id="SSF53807">
    <property type="entry name" value="Helical backbone' metal receptor"/>
    <property type="match status" value="1"/>
</dbReference>
<keyword evidence="5" id="KW-0406">Ion transport</keyword>